<dbReference type="EMBL" id="MW911667">
    <property type="protein sequence ID" value="QXV89867.1"/>
    <property type="molecule type" value="Genomic_DNA"/>
</dbReference>
<keyword evidence="1" id="KW-0614">Plasmid</keyword>
<geneLocation type="plasmid" evidence="1">
    <name>phvKpST395_2024</name>
</geneLocation>
<evidence type="ECO:0000313" key="2">
    <source>
        <dbReference type="EMBL" id="QXV90661.1"/>
    </source>
</evidence>
<accession>A0A8F7PWZ7</accession>
<reference evidence="1" key="1">
    <citation type="journal article" date="2021" name="Antibiotics">
        <title>Emergence of Hybrid Resistance and Virulence Plasmids Harboring New Delhi Metallo-beta-Lactamase in Klebsiella pneumoniae in Russia.</title>
        <authorList>
            <person name="Starkova P."/>
            <person name="Lazareva I."/>
            <person name="Avdeeva A."/>
            <person name="Sulian O."/>
            <person name="Likholetova D."/>
            <person name="Ageevets V."/>
            <person name="Lebedeva M."/>
            <person name="Gostev V."/>
            <person name="Sopova J."/>
            <person name="Sidorenko S."/>
        </authorList>
    </citation>
    <scope>NUCLEOTIDE SEQUENCE</scope>
    <source>
        <plasmid evidence="2">phvKpST15_NDM-1_2501</plasmid>
        <plasmid evidence="1">phvKpST395_2024</plasmid>
    </source>
</reference>
<proteinExistence type="predicted"/>
<geneLocation type="plasmid" evidence="2">
    <name>phvKpST15_NDM-1_2501</name>
</geneLocation>
<sequence>MMQHQHGGEPPGEVFVLCFIDIFIHQASLALARISAAL</sequence>
<dbReference type="AlphaFoldDB" id="A0A8F7PWZ7"/>
<evidence type="ECO:0000313" key="1">
    <source>
        <dbReference type="EMBL" id="QXV89867.1"/>
    </source>
</evidence>
<organism evidence="1">
    <name type="scientific">Klebsiella pneumoniae subsp. pneumoniae</name>
    <dbReference type="NCBI Taxonomy" id="72407"/>
    <lineage>
        <taxon>Bacteria</taxon>
        <taxon>Pseudomonadati</taxon>
        <taxon>Pseudomonadota</taxon>
        <taxon>Gammaproteobacteria</taxon>
        <taxon>Enterobacterales</taxon>
        <taxon>Enterobacteriaceae</taxon>
        <taxon>Klebsiella/Raoultella group</taxon>
        <taxon>Klebsiella</taxon>
        <taxon>Klebsiella pneumoniae complex</taxon>
    </lineage>
</organism>
<dbReference type="EMBL" id="MW911669">
    <property type="protein sequence ID" value="QXV90661.1"/>
    <property type="molecule type" value="Genomic_DNA"/>
</dbReference>
<name>A0A8F7PWZ7_KLEPN</name>
<protein>
    <submittedName>
        <fullName evidence="1">Uncharacterized protein</fullName>
    </submittedName>
</protein>